<evidence type="ECO:0000313" key="4">
    <source>
        <dbReference type="Proteomes" id="UP000280298"/>
    </source>
</evidence>
<keyword evidence="4" id="KW-1185">Reference proteome</keyword>
<reference evidence="3 4" key="1">
    <citation type="journal article" date="2019" name="Int. J. Syst. Evol. Microbiol.">
        <title>Streptomyces cyaneochromogenes sp. nov., a blue pigment-producing actinomycete from manganese-contaminated soil.</title>
        <authorList>
            <person name="Tang X."/>
            <person name="Zhao J."/>
            <person name="Li K."/>
            <person name="Chen Z."/>
            <person name="Sun Y."/>
            <person name="Gao J."/>
        </authorList>
    </citation>
    <scope>NUCLEOTIDE SEQUENCE [LARGE SCALE GENOMIC DNA]</scope>
    <source>
        <strain evidence="3 4">MK-45</strain>
    </source>
</reference>
<dbReference type="PROSITE" id="PS51257">
    <property type="entry name" value="PROKAR_LIPOPROTEIN"/>
    <property type="match status" value="1"/>
</dbReference>
<evidence type="ECO:0000256" key="1">
    <source>
        <dbReference type="SAM" id="MobiDB-lite"/>
    </source>
</evidence>
<protein>
    <recommendedName>
        <fullName evidence="5">DUF3558 domain-containing protein</fullName>
    </recommendedName>
</protein>
<evidence type="ECO:0008006" key="5">
    <source>
        <dbReference type="Google" id="ProtNLM"/>
    </source>
</evidence>
<feature type="signal peptide" evidence="2">
    <location>
        <begin position="1"/>
        <end position="30"/>
    </location>
</feature>
<gene>
    <name evidence="3" type="ORF">EJ357_24765</name>
</gene>
<feature type="chain" id="PRO_5038989457" description="DUF3558 domain-containing protein" evidence="2">
    <location>
        <begin position="31"/>
        <end position="211"/>
    </location>
</feature>
<feature type="region of interest" description="Disordered" evidence="1">
    <location>
        <begin position="31"/>
        <end position="68"/>
    </location>
</feature>
<dbReference type="KEGG" id="scya:EJ357_24765"/>
<name>A0A3S9MB13_9ACTN</name>
<evidence type="ECO:0000313" key="3">
    <source>
        <dbReference type="EMBL" id="AZQ36275.1"/>
    </source>
</evidence>
<feature type="compositionally biased region" description="Low complexity" evidence="1">
    <location>
        <begin position="31"/>
        <end position="41"/>
    </location>
</feature>
<dbReference type="RefSeq" id="WP_126393741.1">
    <property type="nucleotide sequence ID" value="NZ_CP034539.1"/>
</dbReference>
<evidence type="ECO:0000256" key="2">
    <source>
        <dbReference type="SAM" id="SignalP"/>
    </source>
</evidence>
<accession>A0A3S9MB13</accession>
<sequence length="211" mass="21680">MHSRRLPRTALPAAAAVLCALLASCSSGNASSDAAASPSGAGQVTTVSPEPTATPAVTSSPKTLPPSHLCTVLDRSAARQVLTDPKQAPRLAPDKGTAPDSCSYTSGDGTAMLTLNPSARSYDAEVSASHNLVRDPASAGMRDVKVTEVTGLGQGAFSETVQVVQPKQDVAYVVWRAGSKVWVLTLAETAGAKGADRLVSLARQITPRLPH</sequence>
<dbReference type="AlphaFoldDB" id="A0A3S9MB13"/>
<organism evidence="3 4">
    <name type="scientific">Streptomyces cyaneochromogenes</name>
    <dbReference type="NCBI Taxonomy" id="2496836"/>
    <lineage>
        <taxon>Bacteria</taxon>
        <taxon>Bacillati</taxon>
        <taxon>Actinomycetota</taxon>
        <taxon>Actinomycetes</taxon>
        <taxon>Kitasatosporales</taxon>
        <taxon>Streptomycetaceae</taxon>
        <taxon>Streptomyces</taxon>
    </lineage>
</organism>
<dbReference type="Proteomes" id="UP000280298">
    <property type="component" value="Chromosome"/>
</dbReference>
<feature type="compositionally biased region" description="Polar residues" evidence="1">
    <location>
        <begin position="42"/>
        <end position="62"/>
    </location>
</feature>
<keyword evidence="2" id="KW-0732">Signal</keyword>
<dbReference type="OrthoDB" id="4210333at2"/>
<proteinExistence type="predicted"/>
<dbReference type="EMBL" id="CP034539">
    <property type="protein sequence ID" value="AZQ36275.1"/>
    <property type="molecule type" value="Genomic_DNA"/>
</dbReference>